<comment type="caution">
    <text evidence="1">The sequence shown here is derived from an EMBL/GenBank/DDBJ whole genome shotgun (WGS) entry which is preliminary data.</text>
</comment>
<keyword evidence="2" id="KW-1185">Reference proteome</keyword>
<dbReference type="EMBL" id="CAWUPB010000913">
    <property type="protein sequence ID" value="CAK7332811.1"/>
    <property type="molecule type" value="Genomic_DNA"/>
</dbReference>
<evidence type="ECO:0000313" key="1">
    <source>
        <dbReference type="EMBL" id="CAK7332811.1"/>
    </source>
</evidence>
<gene>
    <name evidence="1" type="ORF">DCAF_LOCUS9170</name>
</gene>
<dbReference type="Proteomes" id="UP001314170">
    <property type="component" value="Unassembled WGS sequence"/>
</dbReference>
<protein>
    <submittedName>
        <fullName evidence="1">Uncharacterized protein</fullName>
    </submittedName>
</protein>
<organism evidence="1 2">
    <name type="scientific">Dovyalis caffra</name>
    <dbReference type="NCBI Taxonomy" id="77055"/>
    <lineage>
        <taxon>Eukaryota</taxon>
        <taxon>Viridiplantae</taxon>
        <taxon>Streptophyta</taxon>
        <taxon>Embryophyta</taxon>
        <taxon>Tracheophyta</taxon>
        <taxon>Spermatophyta</taxon>
        <taxon>Magnoliopsida</taxon>
        <taxon>eudicotyledons</taxon>
        <taxon>Gunneridae</taxon>
        <taxon>Pentapetalae</taxon>
        <taxon>rosids</taxon>
        <taxon>fabids</taxon>
        <taxon>Malpighiales</taxon>
        <taxon>Salicaceae</taxon>
        <taxon>Flacourtieae</taxon>
        <taxon>Dovyalis</taxon>
    </lineage>
</organism>
<evidence type="ECO:0000313" key="2">
    <source>
        <dbReference type="Proteomes" id="UP001314170"/>
    </source>
</evidence>
<reference evidence="1 2" key="1">
    <citation type="submission" date="2024-01" db="EMBL/GenBank/DDBJ databases">
        <authorList>
            <person name="Waweru B."/>
        </authorList>
    </citation>
    <scope>NUCLEOTIDE SEQUENCE [LARGE SCALE GENOMIC DNA]</scope>
</reference>
<accession>A0AAV1RBR5</accession>
<proteinExistence type="predicted"/>
<dbReference type="AlphaFoldDB" id="A0AAV1RBR5"/>
<sequence length="112" mass="12599">MLTSGSRIPWAANFRSRGQGSIVRIMITRFVQLDLIDKRPILFTNKVDVDSKIQNPTVLEFSGFDSTYSVTDQNIGASVEQHRDGRVHVTSVQRVGNNLPLATMIFPQRILI</sequence>
<name>A0AAV1RBR5_9ROSI</name>